<dbReference type="GO" id="GO:0005737">
    <property type="term" value="C:cytoplasm"/>
    <property type="evidence" value="ECO:0007669"/>
    <property type="project" value="InterPro"/>
</dbReference>
<dbReference type="PANTHER" id="PTHR11963:SF25">
    <property type="entry name" value="CYTOSOL AMINOPEPTIDASE"/>
    <property type="match status" value="1"/>
</dbReference>
<keyword evidence="2" id="KW-0031">Aminopeptidase</keyword>
<accession>A0A0R3NWS9</accession>
<evidence type="ECO:0000313" key="6">
    <source>
        <dbReference type="EMBL" id="KRT05563.1"/>
    </source>
</evidence>
<dbReference type="GO" id="GO:0030145">
    <property type="term" value="F:manganese ion binding"/>
    <property type="evidence" value="ECO:0007669"/>
    <property type="project" value="InterPro"/>
</dbReference>
<reference evidence="6" key="3">
    <citation type="journal article" date="2012" name="PLoS ONE">
        <title>Mind the gap: upgrading genomes with Pacific Biosciences RS long-read sequencing technology.</title>
        <authorList>
            <person name="English A.C."/>
            <person name="Richards S."/>
            <person name="Han Y."/>
            <person name="Wang M."/>
            <person name="Vee V."/>
            <person name="Qu J."/>
            <person name="Qin X."/>
            <person name="Muzny D.M."/>
            <person name="Reid J.G."/>
            <person name="Worley K.C."/>
            <person name="Gibbs R.A."/>
        </authorList>
    </citation>
    <scope>NUCLEOTIDE SEQUENCE</scope>
    <source>
        <strain evidence="6">MV2-25</strain>
    </source>
</reference>
<reference evidence="6" key="4">
    <citation type="submission" date="2015-11" db="EMBL/GenBank/DDBJ databases">
        <authorList>
            <consortium name="FlyBase"/>
        </authorList>
    </citation>
    <scope>NUCLEOTIDE SEQUENCE</scope>
    <source>
        <strain evidence="6">MV2-25</strain>
    </source>
</reference>
<comment type="similarity">
    <text evidence="1">Belongs to the peptidase M17 family.</text>
</comment>
<dbReference type="InterPro" id="IPR011356">
    <property type="entry name" value="Leucine_aapep/pepB"/>
</dbReference>
<gene>
    <name evidence="6" type="primary">Dpse\GA32238</name>
    <name evidence="6" type="ORF">Dpse_GA32238</name>
</gene>
<evidence type="ECO:0000256" key="2">
    <source>
        <dbReference type="ARBA" id="ARBA00022438"/>
    </source>
</evidence>
<dbReference type="SMR" id="A0A0R3NWS9"/>
<keyword evidence="4" id="KW-0378">Hydrolase</keyword>
<dbReference type="Bgee" id="FBgn0272645">
    <property type="expression patterns" value="Expressed in male reproductive system and 1 other cell type or tissue"/>
</dbReference>
<reference evidence="6" key="2">
    <citation type="journal article" date="2007" name="Nature">
        <title>Evolution of genes and genomes on the Drosophila phylogeny.</title>
        <authorList>
            <consortium name="Drosophila 12 Genomes Consortium"/>
            <person name="Clark A.G."/>
            <person name="Eisen M.B."/>
            <person name="Smith D.R."/>
            <person name="Bergman C.M."/>
            <person name="Oliver B."/>
            <person name="Markow T.A."/>
            <person name="Kaufman T.C."/>
            <person name="Kellis M."/>
            <person name="Gelbart W."/>
            <person name="Iyer V.N."/>
            <person name="Pollard D.A."/>
            <person name="Sackton T.B."/>
            <person name="Larracuente A.M."/>
            <person name="Singh N.D."/>
            <person name="Abad J.P."/>
            <person name="Abt D.N."/>
            <person name="Adryan B."/>
            <person name="Aguade M."/>
            <person name="Akashi H."/>
            <person name="Anderson W.W."/>
            <person name="Aquadro C.F."/>
            <person name="Ardell D.H."/>
            <person name="Arguello R."/>
            <person name="Artieri C.G."/>
            <person name="Barbash D.A."/>
            <person name="Barker D."/>
            <person name="Barsanti P."/>
            <person name="Batterham P."/>
            <person name="Batzoglou S."/>
            <person name="Begun D."/>
            <person name="Bhutkar A."/>
            <person name="Blanco E."/>
            <person name="Bosak S.A."/>
            <person name="Bradley R.K."/>
            <person name="Brand A.D."/>
            <person name="Brent M.R."/>
            <person name="Brooks A.N."/>
            <person name="Brown R.H."/>
            <person name="Butlin R.K."/>
            <person name="Caggese C."/>
            <person name="Calvi B.R."/>
            <person name="Bernardo de Carvalho A."/>
            <person name="Caspi A."/>
            <person name="Castrezana S."/>
            <person name="Celniker S.E."/>
            <person name="Chang J.L."/>
            <person name="Chapple C."/>
            <person name="Chatterji S."/>
            <person name="Chinwalla A."/>
            <person name="Civetta A."/>
            <person name="Clifton S.W."/>
            <person name="Comeron J.M."/>
            <person name="Costello J.C."/>
            <person name="Coyne J.A."/>
            <person name="Daub J."/>
            <person name="David R.G."/>
            <person name="Delcher A.L."/>
            <person name="Delehaunty K."/>
            <person name="Do C.B."/>
            <person name="Ebling H."/>
            <person name="Edwards K."/>
            <person name="Eickbush T."/>
            <person name="Evans J.D."/>
            <person name="Filipski A."/>
            <person name="Findeiss S."/>
            <person name="Freyhult E."/>
            <person name="Fulton L."/>
            <person name="Fulton R."/>
            <person name="Garcia A.C."/>
            <person name="Gardiner A."/>
            <person name="Garfield D.A."/>
            <person name="Garvin B.E."/>
            <person name="Gibson G."/>
            <person name="Gilbert D."/>
            <person name="Gnerre S."/>
            <person name="Godfrey J."/>
            <person name="Good R."/>
            <person name="Gotea V."/>
            <person name="Gravely B."/>
            <person name="Greenberg A.J."/>
            <person name="Griffiths-Jones S."/>
            <person name="Gross S."/>
            <person name="Guigo R."/>
            <person name="Gustafson E.A."/>
            <person name="Haerty W."/>
            <person name="Hahn M.W."/>
            <person name="Halligan D.L."/>
            <person name="Halpern A.L."/>
            <person name="Halter G.M."/>
            <person name="Han M.V."/>
            <person name="Heger A."/>
            <person name="Hillier L."/>
            <person name="Hinrichs A.S."/>
            <person name="Holmes I."/>
            <person name="Hoskins R.A."/>
            <person name="Hubisz M.J."/>
            <person name="Hultmark D."/>
            <person name="Huntley M.A."/>
            <person name="Jaffe D.B."/>
            <person name="Jagadeeshan S."/>
            <person name="Jeck W.R."/>
            <person name="Johnson J."/>
            <person name="Jones C.D."/>
            <person name="Jordan W.C."/>
            <person name="Karpen G.H."/>
            <person name="Kataoka E."/>
            <person name="Keightley P.D."/>
            <person name="Kheradpour P."/>
            <person name="Kirkness E.F."/>
            <person name="Koerich L.B."/>
            <person name="Kristiansen K."/>
            <person name="Kudrna D."/>
            <person name="Kulathinal R.J."/>
            <person name="Kumar S."/>
            <person name="Kwok R."/>
            <person name="Lander E."/>
            <person name="Langley C.H."/>
            <person name="Lapoint R."/>
            <person name="Lazzaro B.P."/>
            <person name="Lee S.J."/>
            <person name="Levesque L."/>
            <person name="Li R."/>
            <person name="Lin C.F."/>
            <person name="Lin M.F."/>
            <person name="Lindblad-Toh K."/>
            <person name="Llopart A."/>
            <person name="Long M."/>
            <person name="Low L."/>
            <person name="Lozovsky E."/>
            <person name="Lu J."/>
            <person name="Luo M."/>
            <person name="Machado C.A."/>
            <person name="Makalowski W."/>
            <person name="Marzo M."/>
            <person name="Matsuda M."/>
            <person name="Matzkin L."/>
            <person name="McAllister B."/>
            <person name="McBride C.S."/>
            <person name="McKernan B."/>
            <person name="McKernan K."/>
            <person name="Mendez-Lago M."/>
            <person name="Minx P."/>
            <person name="Mollenhauer M.U."/>
            <person name="Montooth K."/>
            <person name="Mount S.M."/>
            <person name="Mu X."/>
            <person name="Myers E."/>
            <person name="Negre B."/>
            <person name="Newfeld S."/>
            <person name="Nielsen R."/>
            <person name="Noor M.A."/>
            <person name="O'Grady P."/>
            <person name="Pachter L."/>
            <person name="Papaceit M."/>
            <person name="Parisi M.J."/>
            <person name="Parisi M."/>
            <person name="Parts L."/>
            <person name="Pedersen J.S."/>
            <person name="Pesole G."/>
            <person name="Phillippy A.M."/>
            <person name="Ponting C.P."/>
            <person name="Pop M."/>
            <person name="Porcelli D."/>
            <person name="Powell J.R."/>
            <person name="Prohaska S."/>
            <person name="Pruitt K."/>
            <person name="Puig M."/>
            <person name="Quesneville H."/>
            <person name="Ram K.R."/>
            <person name="Rand D."/>
            <person name="Rasmussen M.D."/>
            <person name="Reed L.K."/>
            <person name="Reenan R."/>
            <person name="Reily A."/>
            <person name="Remington K.A."/>
            <person name="Rieger T.T."/>
            <person name="Ritchie M.G."/>
            <person name="Robin C."/>
            <person name="Rogers Y.H."/>
            <person name="Rohde C."/>
            <person name="Rozas J."/>
            <person name="Rubenfield M.J."/>
            <person name="Ruiz A."/>
            <person name="Russo S."/>
            <person name="Salzberg S.L."/>
            <person name="Sanchez-Gracia A."/>
            <person name="Saranga D.J."/>
            <person name="Sato H."/>
            <person name="Schaeffer S.W."/>
            <person name="Schatz M.C."/>
            <person name="Schlenke T."/>
            <person name="Schwartz R."/>
            <person name="Segarra C."/>
            <person name="Singh R.S."/>
            <person name="Sirot L."/>
            <person name="Sirota M."/>
            <person name="Sisneros N.B."/>
            <person name="Smith C.D."/>
            <person name="Smith T.F."/>
            <person name="Spieth J."/>
            <person name="Stage D.E."/>
            <person name="Stark A."/>
            <person name="Stephan W."/>
            <person name="Strausberg R.L."/>
            <person name="Strempel S."/>
            <person name="Sturgill D."/>
            <person name="Sutton G."/>
            <person name="Sutton G.G."/>
            <person name="Tao W."/>
            <person name="Teichmann S."/>
            <person name="Tobari Y.N."/>
            <person name="Tomimura Y."/>
            <person name="Tsolas J.M."/>
            <person name="Valente V.L."/>
            <person name="Venter E."/>
            <person name="Venter J.C."/>
            <person name="Vicario S."/>
            <person name="Vieira F.G."/>
            <person name="Vilella A.J."/>
            <person name="Villasante A."/>
            <person name="Walenz B."/>
            <person name="Wang J."/>
            <person name="Wasserman M."/>
            <person name="Watts T."/>
            <person name="Wilson D."/>
            <person name="Wilson R.K."/>
            <person name="Wing R.A."/>
            <person name="Wolfner M.F."/>
            <person name="Wong A."/>
            <person name="Wong G.K."/>
            <person name="Wu C.I."/>
            <person name="Wu G."/>
            <person name="Yamamoto D."/>
            <person name="Yang H.P."/>
            <person name="Yang S.P."/>
            <person name="Yorke J.A."/>
            <person name="Yoshida K."/>
            <person name="Zdobnov E."/>
            <person name="Zhang P."/>
            <person name="Zhang Y."/>
            <person name="Zimin A.V."/>
            <person name="Baldwin J."/>
            <person name="Abdouelleil A."/>
            <person name="Abdulkadir J."/>
            <person name="Abebe A."/>
            <person name="Abera B."/>
            <person name="Abreu J."/>
            <person name="Acer S.C."/>
            <person name="Aftuck L."/>
            <person name="Alexander A."/>
            <person name="An P."/>
            <person name="Anderson E."/>
            <person name="Anderson S."/>
            <person name="Arachi H."/>
            <person name="Azer M."/>
            <person name="Bachantsang P."/>
            <person name="Barry A."/>
            <person name="Bayul T."/>
            <person name="Berlin A."/>
            <person name="Bessette D."/>
            <person name="Bloom T."/>
            <person name="Blye J."/>
            <person name="Boguslavskiy L."/>
            <person name="Bonnet C."/>
            <person name="Boukhgalter B."/>
            <person name="Bourzgui I."/>
            <person name="Brown A."/>
            <person name="Cahill P."/>
            <person name="Channer S."/>
            <person name="Cheshatsang Y."/>
            <person name="Chuda L."/>
            <person name="Citroen M."/>
            <person name="Collymore A."/>
            <person name="Cooke P."/>
            <person name="Costello M."/>
            <person name="D'Aco K."/>
            <person name="Daza R."/>
            <person name="De Haan G."/>
            <person name="DeGray S."/>
            <person name="DeMaso C."/>
            <person name="Dhargay N."/>
            <person name="Dooley K."/>
            <person name="Dooley E."/>
            <person name="Doricent M."/>
            <person name="Dorje P."/>
            <person name="Dorjee K."/>
            <person name="Dupes A."/>
            <person name="Elong R."/>
            <person name="Falk J."/>
            <person name="Farina A."/>
            <person name="Faro S."/>
            <person name="Ferguson D."/>
            <person name="Fisher S."/>
            <person name="Foley C.D."/>
            <person name="Franke A."/>
            <person name="Friedrich D."/>
            <person name="Gadbois L."/>
            <person name="Gearin G."/>
            <person name="Gearin C.R."/>
            <person name="Giannoukos G."/>
            <person name="Goode T."/>
            <person name="Graham J."/>
            <person name="Grandbois E."/>
            <person name="Grewal S."/>
            <person name="Gyaltsen K."/>
            <person name="Hafez N."/>
            <person name="Hagos B."/>
            <person name="Hall J."/>
            <person name="Henson C."/>
            <person name="Hollinger A."/>
            <person name="Honan T."/>
            <person name="Huard M.D."/>
            <person name="Hughes L."/>
            <person name="Hurhula B."/>
            <person name="Husby M.E."/>
            <person name="Kamat A."/>
            <person name="Kanga B."/>
            <person name="Kashin S."/>
            <person name="Khazanovich D."/>
            <person name="Kisner P."/>
            <person name="Lance K."/>
            <person name="Lara M."/>
            <person name="Lee W."/>
            <person name="Lennon N."/>
            <person name="Letendre F."/>
            <person name="LeVine R."/>
            <person name="Lipovsky A."/>
            <person name="Liu X."/>
            <person name="Liu J."/>
            <person name="Liu S."/>
            <person name="Lokyitsang T."/>
            <person name="Lokyitsang Y."/>
            <person name="Lubonja R."/>
            <person name="Lui A."/>
            <person name="MacDonald P."/>
            <person name="Magnisalis V."/>
            <person name="Maru K."/>
            <person name="Matthews C."/>
            <person name="McCusker W."/>
            <person name="McDonough S."/>
            <person name="Mehta T."/>
            <person name="Meldrim J."/>
            <person name="Meneus L."/>
            <person name="Mihai O."/>
            <person name="Mihalev A."/>
            <person name="Mihova T."/>
            <person name="Mittelman R."/>
            <person name="Mlenga V."/>
            <person name="Montmayeur A."/>
            <person name="Mulrain L."/>
            <person name="Navidi A."/>
            <person name="Naylor J."/>
            <person name="Negash T."/>
            <person name="Nguyen T."/>
            <person name="Nguyen N."/>
            <person name="Nicol R."/>
            <person name="Norbu C."/>
            <person name="Norbu N."/>
            <person name="Novod N."/>
            <person name="O'Neill B."/>
            <person name="Osman S."/>
            <person name="Markiewicz E."/>
            <person name="Oyono O.L."/>
            <person name="Patti C."/>
            <person name="Phunkhang P."/>
            <person name="Pierre F."/>
            <person name="Priest M."/>
            <person name="Raghuraman S."/>
            <person name="Rege F."/>
            <person name="Reyes R."/>
            <person name="Rise C."/>
            <person name="Rogov P."/>
            <person name="Ross K."/>
            <person name="Ryan E."/>
            <person name="Settipalli S."/>
            <person name="Shea T."/>
            <person name="Sherpa N."/>
            <person name="Shi L."/>
            <person name="Shih D."/>
            <person name="Sparrow T."/>
            <person name="Spaulding J."/>
            <person name="Stalker J."/>
            <person name="Stange-Thomann N."/>
            <person name="Stavropoulos S."/>
            <person name="Stone C."/>
            <person name="Strader C."/>
            <person name="Tesfaye S."/>
            <person name="Thomson T."/>
            <person name="Thoulutsang Y."/>
            <person name="Thoulutsang D."/>
            <person name="Topham K."/>
            <person name="Topping I."/>
            <person name="Tsamla T."/>
            <person name="Vassiliev H."/>
            <person name="Vo A."/>
            <person name="Wangchuk T."/>
            <person name="Wangdi T."/>
            <person name="Weiand M."/>
            <person name="Wilkinson J."/>
            <person name="Wilson A."/>
            <person name="Yadav S."/>
            <person name="Young G."/>
            <person name="Yu Q."/>
            <person name="Zembek L."/>
            <person name="Zhong D."/>
            <person name="Zimmer A."/>
            <person name="Zwirko Z."/>
            <person name="Jaffe D.B."/>
            <person name="Alvarez P."/>
            <person name="Brockman W."/>
            <person name="Butler J."/>
            <person name="Chin C."/>
            <person name="Gnerre S."/>
            <person name="Grabherr M."/>
            <person name="Kleber M."/>
            <person name="Mauceli E."/>
            <person name="MacCallum I."/>
        </authorList>
    </citation>
    <scope>NUCLEOTIDE SEQUENCE [LARGE SCALE GENOMIC DNA]</scope>
    <source>
        <strain evidence="6">MV2-25</strain>
    </source>
</reference>
<dbReference type="Pfam" id="PF00883">
    <property type="entry name" value="Peptidase_M17"/>
    <property type="match status" value="1"/>
</dbReference>
<evidence type="ECO:0000259" key="5">
    <source>
        <dbReference type="Pfam" id="PF00883"/>
    </source>
</evidence>
<dbReference type="EMBL" id="CH673799">
    <property type="protein sequence ID" value="KRT05563.1"/>
    <property type="molecule type" value="Genomic_DNA"/>
</dbReference>
<protein>
    <recommendedName>
        <fullName evidence="5">Cytosol aminopeptidase domain-containing protein</fullName>
    </recommendedName>
</protein>
<evidence type="ECO:0000256" key="1">
    <source>
        <dbReference type="ARBA" id="ARBA00009528"/>
    </source>
</evidence>
<evidence type="ECO:0000256" key="4">
    <source>
        <dbReference type="ARBA" id="ARBA00022801"/>
    </source>
</evidence>
<proteinExistence type="inferred from homology"/>
<organism evidence="6">
    <name type="scientific">Drosophila pseudoobscura pseudoobscura</name>
    <name type="common">Fruit fly</name>
    <dbReference type="NCBI Taxonomy" id="46245"/>
    <lineage>
        <taxon>Eukaryota</taxon>
        <taxon>Metazoa</taxon>
        <taxon>Ecdysozoa</taxon>
        <taxon>Arthropoda</taxon>
        <taxon>Hexapoda</taxon>
        <taxon>Insecta</taxon>
        <taxon>Pterygota</taxon>
        <taxon>Neoptera</taxon>
        <taxon>Endopterygota</taxon>
        <taxon>Diptera</taxon>
        <taxon>Brachycera</taxon>
        <taxon>Muscomorpha</taxon>
        <taxon>Ephydroidea</taxon>
        <taxon>Drosophilidae</taxon>
        <taxon>Drosophila</taxon>
        <taxon>Sophophora</taxon>
    </lineage>
</organism>
<dbReference type="InterPro" id="IPR000819">
    <property type="entry name" value="Peptidase_M17_C"/>
</dbReference>
<keyword evidence="3" id="KW-0645">Protease</keyword>
<dbReference type="GO" id="GO:0070006">
    <property type="term" value="F:metalloaminopeptidase activity"/>
    <property type="evidence" value="ECO:0007669"/>
    <property type="project" value="InterPro"/>
</dbReference>
<reference evidence="6" key="1">
    <citation type="journal article" date="2005" name="Genome Res.">
        <title>Comparative genome sequencing of Drosophila pseudoobscura: chromosomal, gene, and cis-element evolution.</title>
        <authorList>
            <person name="Richards S."/>
            <person name="Liu Y."/>
            <person name="Bettencourt B.R."/>
            <person name="Hradecky P."/>
            <person name="Letovsky S."/>
            <person name="Nielsen R."/>
            <person name="Thornton K."/>
            <person name="Hubisz M.J."/>
            <person name="Chen R."/>
            <person name="Meisel R.P."/>
            <person name="Couronne O."/>
            <person name="Hua S."/>
            <person name="Smith M.A."/>
            <person name="Zhang P."/>
            <person name="Liu J."/>
            <person name="Bussemaker H.J."/>
            <person name="van Batenburg M.F."/>
            <person name="Howells S.L."/>
            <person name="Scherer S.E."/>
            <person name="Sodergren E."/>
            <person name="Matthews B.B."/>
            <person name="Crosby M.A."/>
            <person name="Schroeder A.J."/>
            <person name="Ortiz-Barrientos D."/>
            <person name="Rives C.M."/>
            <person name="Metzker M.L."/>
            <person name="Muzny D.M."/>
            <person name="Scott G."/>
            <person name="Steffen D."/>
            <person name="Wheeler D.A."/>
            <person name="Worley K.C."/>
            <person name="Havlak P."/>
            <person name="Durbin K.J."/>
            <person name="Egan A."/>
            <person name="Gill R."/>
            <person name="Hume J."/>
            <person name="Morgan M.B."/>
            <person name="Miner G."/>
            <person name="Hamilton C."/>
            <person name="Huang Y."/>
            <person name="Waldron L."/>
            <person name="Verduzco D."/>
            <person name="Clerc-Blankenburg K.P."/>
            <person name="Dubchak I."/>
            <person name="Noor M.A."/>
            <person name="Anderson W."/>
            <person name="White K.P."/>
            <person name="Clark A.G."/>
            <person name="Schaeffer S.W."/>
            <person name="Gelbart W."/>
            <person name="Weinstock G.M."/>
            <person name="Gibbs R.A."/>
        </authorList>
    </citation>
    <scope>NUCLEOTIDE SEQUENCE [LARGE SCALE GENOMIC DNA]</scope>
    <source>
        <strain evidence="6">MV2-25</strain>
    </source>
</reference>
<name>A0A0R3NWS9_DROPS</name>
<dbReference type="Gene3D" id="3.40.630.10">
    <property type="entry name" value="Zn peptidases"/>
    <property type="match status" value="1"/>
</dbReference>
<dbReference type="SUPFAM" id="SSF53187">
    <property type="entry name" value="Zn-dependent exopeptidases"/>
    <property type="match status" value="1"/>
</dbReference>
<dbReference type="PANTHER" id="PTHR11963">
    <property type="entry name" value="LEUCINE AMINOPEPTIDASE-RELATED"/>
    <property type="match status" value="1"/>
</dbReference>
<sequence length="100" mass="10981">MPSNLLTPTNPVSMWRSRSRAGAESQSMHAFLAVGKASCEPPIFLELSYYGTCAEERPIVLVGQGVTYDAGGLCLKEKPALWWPVVELWLACVYRSTFAA</sequence>
<evidence type="ECO:0000256" key="3">
    <source>
        <dbReference type="ARBA" id="ARBA00022670"/>
    </source>
</evidence>
<dbReference type="AlphaFoldDB" id="A0A0R3NWS9"/>
<dbReference type="eggNOG" id="KOG2597">
    <property type="taxonomic scope" value="Eukaryota"/>
</dbReference>
<feature type="domain" description="Cytosol aminopeptidase" evidence="5">
    <location>
        <begin position="18"/>
        <end position="78"/>
    </location>
</feature>
<dbReference type="GO" id="GO:0006508">
    <property type="term" value="P:proteolysis"/>
    <property type="evidence" value="ECO:0007669"/>
    <property type="project" value="UniProtKB-KW"/>
</dbReference>